<accession>A0A3P7UIU3</accession>
<reference evidence="1 2" key="1">
    <citation type="submission" date="2018-11" db="EMBL/GenBank/DDBJ databases">
        <authorList>
            <consortium name="Pathogen Informatics"/>
        </authorList>
    </citation>
    <scope>NUCLEOTIDE SEQUENCE [LARGE SCALE GENOMIC DNA]</scope>
    <source>
        <strain evidence="1 2">MHpl1</strain>
    </source>
</reference>
<dbReference type="EMBL" id="UZAF01016861">
    <property type="protein sequence ID" value="VDO34861.1"/>
    <property type="molecule type" value="Genomic_DNA"/>
</dbReference>
<keyword evidence="2" id="KW-1185">Reference proteome</keyword>
<gene>
    <name evidence="1" type="ORF">HPLM_LOCUS8438</name>
</gene>
<protein>
    <submittedName>
        <fullName evidence="1">Uncharacterized protein</fullName>
    </submittedName>
</protein>
<evidence type="ECO:0000313" key="1">
    <source>
        <dbReference type="EMBL" id="VDO34861.1"/>
    </source>
</evidence>
<evidence type="ECO:0000313" key="2">
    <source>
        <dbReference type="Proteomes" id="UP000268014"/>
    </source>
</evidence>
<name>A0A3P7UIU3_HAEPC</name>
<organism evidence="1 2">
    <name type="scientific">Haemonchus placei</name>
    <name type="common">Barber's pole worm</name>
    <dbReference type="NCBI Taxonomy" id="6290"/>
    <lineage>
        <taxon>Eukaryota</taxon>
        <taxon>Metazoa</taxon>
        <taxon>Ecdysozoa</taxon>
        <taxon>Nematoda</taxon>
        <taxon>Chromadorea</taxon>
        <taxon>Rhabditida</taxon>
        <taxon>Rhabditina</taxon>
        <taxon>Rhabditomorpha</taxon>
        <taxon>Strongyloidea</taxon>
        <taxon>Trichostrongylidae</taxon>
        <taxon>Haemonchus</taxon>
    </lineage>
</organism>
<proteinExistence type="predicted"/>
<sequence length="63" mass="6984">MQDREAACRMGTLAQVAMRNVELLKVALLFPAASPSLLPLKHKTLIGMYIRTLALLHRNVNSP</sequence>
<dbReference type="Proteomes" id="UP000268014">
    <property type="component" value="Unassembled WGS sequence"/>
</dbReference>
<dbReference type="AlphaFoldDB" id="A0A3P7UIU3"/>